<accession>A0A6G4UEQ9</accession>
<evidence type="ECO:0000313" key="4">
    <source>
        <dbReference type="Proteomes" id="UP000481583"/>
    </source>
</evidence>
<dbReference type="RefSeq" id="WP_165246093.1">
    <property type="nucleotide sequence ID" value="NZ_JAAKZV010000494.1"/>
</dbReference>
<name>A0A6G4UEQ9_9ACTN</name>
<evidence type="ECO:0000256" key="1">
    <source>
        <dbReference type="ARBA" id="ARBA00008775"/>
    </source>
</evidence>
<dbReference type="CDD" id="cd06974">
    <property type="entry name" value="TerD_like"/>
    <property type="match status" value="1"/>
</dbReference>
<dbReference type="InterPro" id="IPR003325">
    <property type="entry name" value="TerD"/>
</dbReference>
<dbReference type="Proteomes" id="UP000481583">
    <property type="component" value="Unassembled WGS sequence"/>
</dbReference>
<comment type="similarity">
    <text evidence="1">Belongs to the CAPAB/TerDEXZ family.</text>
</comment>
<feature type="non-terminal residue" evidence="3">
    <location>
        <position position="200"/>
    </location>
</feature>
<feature type="domain" description="TerD" evidence="2">
    <location>
        <begin position="2"/>
        <end position="171"/>
    </location>
</feature>
<sequence length="200" mass="20960">MTQMTKGANLPVPADRLQVAVTWQHGPGVPGVDVSALLLDPSGRVRTDADLVFYNHREHPSGTVRHLGKSGGPQDPTAADWLQLDLHAVEPGIERIVVAASADGGAFGQIPRLDIWVSLPDGRPVAAFAIGDATAETAFVFGEFYRRAGGWKFRAVGQGYATGLAGLATDFGIAVEQAPAPVPLPVPPAPFDSPVAPFHS</sequence>
<reference evidence="3 4" key="1">
    <citation type="submission" date="2020-02" db="EMBL/GenBank/DDBJ databases">
        <title>Whole-genome analyses of novel actinobacteria.</title>
        <authorList>
            <person name="Sahin N."/>
        </authorList>
    </citation>
    <scope>NUCLEOTIDE SEQUENCE [LARGE SCALE GENOMIC DNA]</scope>
    <source>
        <strain evidence="3 4">A7024</strain>
    </source>
</reference>
<dbReference type="Pfam" id="PF02342">
    <property type="entry name" value="TerD"/>
    <property type="match status" value="1"/>
</dbReference>
<keyword evidence="4" id="KW-1185">Reference proteome</keyword>
<gene>
    <name evidence="3" type="ORF">G5C51_41655</name>
</gene>
<dbReference type="InterPro" id="IPR051324">
    <property type="entry name" value="Stress/Tellurium_Resist"/>
</dbReference>
<organism evidence="3 4">
    <name type="scientific">Streptomyces coryli</name>
    <dbReference type="NCBI Taxonomy" id="1128680"/>
    <lineage>
        <taxon>Bacteria</taxon>
        <taxon>Bacillati</taxon>
        <taxon>Actinomycetota</taxon>
        <taxon>Actinomycetes</taxon>
        <taxon>Kitasatosporales</taxon>
        <taxon>Streptomycetaceae</taxon>
        <taxon>Streptomyces</taxon>
    </lineage>
</organism>
<dbReference type="PANTHER" id="PTHR32097">
    <property type="entry name" value="CAMP-BINDING PROTEIN 1-RELATED"/>
    <property type="match status" value="1"/>
</dbReference>
<comment type="caution">
    <text evidence="3">The sequence shown here is derived from an EMBL/GenBank/DDBJ whole genome shotgun (WGS) entry which is preliminary data.</text>
</comment>
<dbReference type="AlphaFoldDB" id="A0A6G4UEQ9"/>
<proteinExistence type="inferred from homology"/>
<dbReference type="PANTHER" id="PTHR32097:SF4">
    <property type="entry name" value="GENERAL STRESS PROTEIN 16U"/>
    <property type="match status" value="1"/>
</dbReference>
<dbReference type="Gene3D" id="2.60.60.30">
    <property type="entry name" value="sav2460 like domains"/>
    <property type="match status" value="1"/>
</dbReference>
<protein>
    <submittedName>
        <fullName evidence="3">TerD family protein</fullName>
    </submittedName>
</protein>
<evidence type="ECO:0000313" key="3">
    <source>
        <dbReference type="EMBL" id="NGN70376.1"/>
    </source>
</evidence>
<evidence type="ECO:0000259" key="2">
    <source>
        <dbReference type="Pfam" id="PF02342"/>
    </source>
</evidence>
<dbReference type="EMBL" id="JAAKZV010000494">
    <property type="protein sequence ID" value="NGN70376.1"/>
    <property type="molecule type" value="Genomic_DNA"/>
</dbReference>